<gene>
    <name evidence="2" type="ORF">VNO80_02613</name>
</gene>
<organism evidence="2 3">
    <name type="scientific">Phaseolus coccineus</name>
    <name type="common">Scarlet runner bean</name>
    <name type="synonym">Phaseolus multiflorus</name>
    <dbReference type="NCBI Taxonomy" id="3886"/>
    <lineage>
        <taxon>Eukaryota</taxon>
        <taxon>Viridiplantae</taxon>
        <taxon>Streptophyta</taxon>
        <taxon>Embryophyta</taxon>
        <taxon>Tracheophyta</taxon>
        <taxon>Spermatophyta</taxon>
        <taxon>Magnoliopsida</taxon>
        <taxon>eudicotyledons</taxon>
        <taxon>Gunneridae</taxon>
        <taxon>Pentapetalae</taxon>
        <taxon>rosids</taxon>
        <taxon>fabids</taxon>
        <taxon>Fabales</taxon>
        <taxon>Fabaceae</taxon>
        <taxon>Papilionoideae</taxon>
        <taxon>50 kb inversion clade</taxon>
        <taxon>NPAAA clade</taxon>
        <taxon>indigoferoid/millettioid clade</taxon>
        <taxon>Phaseoleae</taxon>
        <taxon>Phaseolus</taxon>
    </lineage>
</organism>
<keyword evidence="3" id="KW-1185">Reference proteome</keyword>
<dbReference type="Proteomes" id="UP001374584">
    <property type="component" value="Unassembled WGS sequence"/>
</dbReference>
<dbReference type="EMBL" id="JAYMYR010000002">
    <property type="protein sequence ID" value="KAK7377192.1"/>
    <property type="molecule type" value="Genomic_DNA"/>
</dbReference>
<sequence length="197" mass="22862">MLKTTLSSNFTRPNLSTGEPRQDQNVVKTRANVSLVKPDCPCTETHSLSQTDRTSCIHNQRPLYLFPQTRHRSTLLNPRTKPFVSVSVSLGLLHPSPAPAFIHTLLRCCSHCAQYNSTTSFRFRVLASHFSLCLFSPLPSSLLHLTLFSRGFHRDSPVVSWNVRDFERWRARGRGIVIRRFSRRRLRRFLPHRRRSR</sequence>
<dbReference type="AlphaFoldDB" id="A0AAN9RMZ9"/>
<accession>A0AAN9RMZ9</accession>
<reference evidence="2 3" key="1">
    <citation type="submission" date="2024-01" db="EMBL/GenBank/DDBJ databases">
        <title>The genomes of 5 underutilized Papilionoideae crops provide insights into root nodulation and disease resistanc.</title>
        <authorList>
            <person name="Jiang F."/>
        </authorList>
    </citation>
    <scope>NUCLEOTIDE SEQUENCE [LARGE SCALE GENOMIC DNA]</scope>
    <source>
        <strain evidence="2">JINMINGXINNONG_FW02</strain>
        <tissue evidence="2">Leaves</tissue>
    </source>
</reference>
<evidence type="ECO:0000313" key="2">
    <source>
        <dbReference type="EMBL" id="KAK7377192.1"/>
    </source>
</evidence>
<proteinExistence type="predicted"/>
<name>A0AAN9RMZ9_PHACN</name>
<feature type="region of interest" description="Disordered" evidence="1">
    <location>
        <begin position="1"/>
        <end position="23"/>
    </location>
</feature>
<evidence type="ECO:0000313" key="3">
    <source>
        <dbReference type="Proteomes" id="UP001374584"/>
    </source>
</evidence>
<protein>
    <submittedName>
        <fullName evidence="2">Uncharacterized protein</fullName>
    </submittedName>
</protein>
<evidence type="ECO:0000256" key="1">
    <source>
        <dbReference type="SAM" id="MobiDB-lite"/>
    </source>
</evidence>
<comment type="caution">
    <text evidence="2">The sequence shown here is derived from an EMBL/GenBank/DDBJ whole genome shotgun (WGS) entry which is preliminary data.</text>
</comment>